<dbReference type="InterPro" id="IPR058625">
    <property type="entry name" value="MdtA-like_BSH"/>
</dbReference>
<dbReference type="PANTHER" id="PTHR32347">
    <property type="entry name" value="EFFLUX SYSTEM COMPONENT YKNX-RELATED"/>
    <property type="match status" value="1"/>
</dbReference>
<evidence type="ECO:0000256" key="5">
    <source>
        <dbReference type="SAM" id="Phobius"/>
    </source>
</evidence>
<dbReference type="Pfam" id="PF25954">
    <property type="entry name" value="Beta-barrel_RND_2"/>
    <property type="match status" value="1"/>
</dbReference>
<dbReference type="OrthoDB" id="9800613at2"/>
<feature type="transmembrane region" description="Helical" evidence="5">
    <location>
        <begin position="29"/>
        <end position="49"/>
    </location>
</feature>
<evidence type="ECO:0000256" key="1">
    <source>
        <dbReference type="ARBA" id="ARBA00004196"/>
    </source>
</evidence>
<dbReference type="Gene3D" id="1.10.287.470">
    <property type="entry name" value="Helix hairpin bin"/>
    <property type="match status" value="1"/>
</dbReference>
<evidence type="ECO:0000313" key="9">
    <source>
        <dbReference type="Proteomes" id="UP000218899"/>
    </source>
</evidence>
<dbReference type="AlphaFoldDB" id="A0A1B4VB31"/>
<organism evidence="8 9">
    <name type="scientific">Sulfurifustis variabilis</name>
    <dbReference type="NCBI Taxonomy" id="1675686"/>
    <lineage>
        <taxon>Bacteria</taxon>
        <taxon>Pseudomonadati</taxon>
        <taxon>Pseudomonadota</taxon>
        <taxon>Gammaproteobacteria</taxon>
        <taxon>Acidiferrobacterales</taxon>
        <taxon>Acidiferrobacteraceae</taxon>
        <taxon>Sulfurifustis</taxon>
    </lineage>
</organism>
<evidence type="ECO:0000259" key="6">
    <source>
        <dbReference type="Pfam" id="PF25917"/>
    </source>
</evidence>
<sequence>MNELNVNGEVAQQLGVDAGSERARRRRRWLGWGALAAVLATAAIAWTLIGDGTEVQYRTQPVQRGDLTVTVTATGTLEPTNQVDVGSELSGIVKTVDVDYNERVKAGQVLARLDTTKLEAQVRQSEAALASAEAKVRQAQATAKEAKATLARLAQVRDISGGKVPSPSDFDAAEAALERAQADEIAARAAVAQAQATLRANRTDLAKAVIRSPINGIVLARSVEPGQTVAAAFQAPVLFTIAEDLAQMELQVDVDEADVGRVQEAQEAAFTVDAYPDRRFPARITRVHFGSQTVEGVVTYETVLAVDNSALALRPGMTATAVITVEKIDDALLVPNAALRFTPPAAGAPDAADDRSIIQRLLPRPPRTPSRLPAAEVKGRTQRVWVLREGAPEPVEIAIGSTDGVMTVVTGGPLEAGTAVVTDAVSAK</sequence>
<gene>
    <name evidence="8" type="ORF">SVA_2646</name>
</gene>
<feature type="coiled-coil region" evidence="4">
    <location>
        <begin position="115"/>
        <end position="156"/>
    </location>
</feature>
<evidence type="ECO:0000256" key="4">
    <source>
        <dbReference type="SAM" id="Coils"/>
    </source>
</evidence>
<feature type="domain" description="CusB-like beta-barrel" evidence="7">
    <location>
        <begin position="250"/>
        <end position="324"/>
    </location>
</feature>
<dbReference type="InterPro" id="IPR050465">
    <property type="entry name" value="UPF0194_transport"/>
</dbReference>
<keyword evidence="5" id="KW-0472">Membrane</keyword>
<dbReference type="InterPro" id="IPR006143">
    <property type="entry name" value="RND_pump_MFP"/>
</dbReference>
<dbReference type="Gene3D" id="2.40.30.170">
    <property type="match status" value="1"/>
</dbReference>
<keyword evidence="9" id="KW-1185">Reference proteome</keyword>
<evidence type="ECO:0000256" key="2">
    <source>
        <dbReference type="ARBA" id="ARBA00009477"/>
    </source>
</evidence>
<comment type="subcellular location">
    <subcellularLocation>
        <location evidence="1">Cell envelope</location>
    </subcellularLocation>
</comment>
<keyword evidence="5" id="KW-0812">Transmembrane</keyword>
<reference evidence="8 9" key="1">
    <citation type="submission" date="2015-08" db="EMBL/GenBank/DDBJ databases">
        <title>Complete genome sequence of Sulfurifustis variabilis.</title>
        <authorList>
            <person name="Miura A."/>
            <person name="Kojima H."/>
            <person name="Fukui M."/>
        </authorList>
    </citation>
    <scope>NUCLEOTIDE SEQUENCE [LARGE SCALE GENOMIC DNA]</scope>
    <source>
        <strain evidence="9">skN76</strain>
    </source>
</reference>
<dbReference type="KEGG" id="sva:SVA_2646"/>
<dbReference type="SUPFAM" id="SSF111369">
    <property type="entry name" value="HlyD-like secretion proteins"/>
    <property type="match status" value="1"/>
</dbReference>
<keyword evidence="3 4" id="KW-0175">Coiled coil</keyword>
<protein>
    <submittedName>
        <fullName evidence="8">RND transporter</fullName>
    </submittedName>
</protein>
<comment type="similarity">
    <text evidence="2">Belongs to the membrane fusion protein (MFP) (TC 8.A.1) family.</text>
</comment>
<dbReference type="Gene3D" id="2.40.50.100">
    <property type="match status" value="1"/>
</dbReference>
<evidence type="ECO:0000256" key="3">
    <source>
        <dbReference type="ARBA" id="ARBA00023054"/>
    </source>
</evidence>
<dbReference type="GO" id="GO:0022857">
    <property type="term" value="F:transmembrane transporter activity"/>
    <property type="evidence" value="ECO:0007669"/>
    <property type="project" value="InterPro"/>
</dbReference>
<dbReference type="PANTHER" id="PTHR32347:SF14">
    <property type="entry name" value="EFFLUX SYSTEM COMPONENT YKNX-RELATED"/>
    <property type="match status" value="1"/>
</dbReference>
<dbReference type="Pfam" id="PF25917">
    <property type="entry name" value="BSH_RND"/>
    <property type="match status" value="1"/>
</dbReference>
<name>A0A1B4VB31_9GAMM</name>
<evidence type="ECO:0000259" key="7">
    <source>
        <dbReference type="Pfam" id="PF25954"/>
    </source>
</evidence>
<evidence type="ECO:0000313" key="8">
    <source>
        <dbReference type="EMBL" id="BAU49194.1"/>
    </source>
</evidence>
<dbReference type="GO" id="GO:0016020">
    <property type="term" value="C:membrane"/>
    <property type="evidence" value="ECO:0007669"/>
    <property type="project" value="InterPro"/>
</dbReference>
<dbReference type="InterPro" id="IPR058792">
    <property type="entry name" value="Beta-barrel_RND_2"/>
</dbReference>
<dbReference type="RefSeq" id="WP_096461635.1">
    <property type="nucleotide sequence ID" value="NZ_AP014936.1"/>
</dbReference>
<dbReference type="NCBIfam" id="TIGR01730">
    <property type="entry name" value="RND_mfp"/>
    <property type="match status" value="1"/>
</dbReference>
<dbReference type="EMBL" id="AP014936">
    <property type="protein sequence ID" value="BAU49194.1"/>
    <property type="molecule type" value="Genomic_DNA"/>
</dbReference>
<proteinExistence type="inferred from homology"/>
<feature type="domain" description="Multidrug resistance protein MdtA-like barrel-sandwich hybrid" evidence="6">
    <location>
        <begin position="81"/>
        <end position="238"/>
    </location>
</feature>
<dbReference type="Proteomes" id="UP000218899">
    <property type="component" value="Chromosome"/>
</dbReference>
<accession>A0A1B4VB31</accession>
<dbReference type="GO" id="GO:0030313">
    <property type="term" value="C:cell envelope"/>
    <property type="evidence" value="ECO:0007669"/>
    <property type="project" value="UniProtKB-SubCell"/>
</dbReference>
<keyword evidence="5" id="KW-1133">Transmembrane helix</keyword>